<evidence type="ECO:0000313" key="2">
    <source>
        <dbReference type="Proteomes" id="UP000192907"/>
    </source>
</evidence>
<evidence type="ECO:0000313" key="1">
    <source>
        <dbReference type="EMBL" id="SMF44689.1"/>
    </source>
</evidence>
<organism evidence="1 2">
    <name type="scientific">Pseudobacteriovorax antillogorgiicola</name>
    <dbReference type="NCBI Taxonomy" id="1513793"/>
    <lineage>
        <taxon>Bacteria</taxon>
        <taxon>Pseudomonadati</taxon>
        <taxon>Bdellovibrionota</taxon>
        <taxon>Oligoflexia</taxon>
        <taxon>Oligoflexales</taxon>
        <taxon>Pseudobacteriovoracaceae</taxon>
        <taxon>Pseudobacteriovorax</taxon>
    </lineage>
</organism>
<dbReference type="RefSeq" id="WP_143478210.1">
    <property type="nucleotide sequence ID" value="NZ_FWZT01000013.1"/>
</dbReference>
<dbReference type="STRING" id="1513793.SAMN06296036_113144"/>
<keyword evidence="2" id="KW-1185">Reference proteome</keyword>
<name>A0A1Y6C495_9BACT</name>
<accession>A0A1Y6C495</accession>
<dbReference type="AlphaFoldDB" id="A0A1Y6C495"/>
<dbReference type="Proteomes" id="UP000192907">
    <property type="component" value="Unassembled WGS sequence"/>
</dbReference>
<reference evidence="2" key="1">
    <citation type="submission" date="2017-04" db="EMBL/GenBank/DDBJ databases">
        <authorList>
            <person name="Varghese N."/>
            <person name="Submissions S."/>
        </authorList>
    </citation>
    <scope>NUCLEOTIDE SEQUENCE [LARGE SCALE GENOMIC DNA]</scope>
    <source>
        <strain evidence="2">RKEM611</strain>
    </source>
</reference>
<proteinExistence type="predicted"/>
<sequence length="75" mass="8446">MNMYDIRRFQSSAPIGQAFDACYVKFIQTHGERILAVNETRLSPAEYQALCQHVADILKLGSTMTRVSKHTGQNS</sequence>
<dbReference type="EMBL" id="FWZT01000013">
    <property type="protein sequence ID" value="SMF44689.1"/>
    <property type="molecule type" value="Genomic_DNA"/>
</dbReference>
<protein>
    <submittedName>
        <fullName evidence="1">Uncharacterized protein</fullName>
    </submittedName>
</protein>
<gene>
    <name evidence="1" type="ORF">SAMN06296036_113144</name>
</gene>